<evidence type="ECO:0000313" key="10">
    <source>
        <dbReference type="EMBL" id="OJJ66294.1"/>
    </source>
</evidence>
<dbReference type="Pfam" id="PF24883">
    <property type="entry name" value="NPHP3_N"/>
    <property type="match status" value="1"/>
</dbReference>
<feature type="domain" description="Nephrocystin 3-like N-terminal" evidence="9">
    <location>
        <begin position="65"/>
        <end position="222"/>
    </location>
</feature>
<comment type="subcellular location">
    <subcellularLocation>
        <location evidence="1">Mitochondrion outer membrane</location>
        <topology evidence="1">Peripheral membrane protein</topology>
        <orientation evidence="1">Cytoplasmic side</orientation>
    </subcellularLocation>
</comment>
<dbReference type="GO" id="GO:0005741">
    <property type="term" value="C:mitochondrial outer membrane"/>
    <property type="evidence" value="ECO:0007669"/>
    <property type="project" value="UniProtKB-SubCell"/>
</dbReference>
<evidence type="ECO:0000256" key="4">
    <source>
        <dbReference type="ARBA" id="ARBA00038415"/>
    </source>
</evidence>
<feature type="repeat" description="WD" evidence="7">
    <location>
        <begin position="899"/>
        <end position="940"/>
    </location>
</feature>
<dbReference type="Pfam" id="PF00400">
    <property type="entry name" value="WD40"/>
    <property type="match status" value="6"/>
</dbReference>
<dbReference type="GO" id="GO:1990234">
    <property type="term" value="C:transferase complex"/>
    <property type="evidence" value="ECO:0007669"/>
    <property type="project" value="UniProtKB-ARBA"/>
</dbReference>
<keyword evidence="3" id="KW-0677">Repeat</keyword>
<feature type="repeat" description="WD" evidence="7">
    <location>
        <begin position="947"/>
        <end position="979"/>
    </location>
</feature>
<dbReference type="PANTHER" id="PTHR22847">
    <property type="entry name" value="WD40 REPEAT PROTEIN"/>
    <property type="match status" value="1"/>
</dbReference>
<feature type="repeat" description="WD" evidence="7">
    <location>
        <begin position="684"/>
        <end position="725"/>
    </location>
</feature>
<evidence type="ECO:0000256" key="7">
    <source>
        <dbReference type="PROSITE-ProRule" id="PRU00221"/>
    </source>
</evidence>
<dbReference type="Gene3D" id="2.130.10.10">
    <property type="entry name" value="YVTN repeat-like/Quinoprotein amine dehydrogenase"/>
    <property type="match status" value="5"/>
</dbReference>
<evidence type="ECO:0000256" key="5">
    <source>
        <dbReference type="ARBA" id="ARBA00039789"/>
    </source>
</evidence>
<evidence type="ECO:0000313" key="11">
    <source>
        <dbReference type="Proteomes" id="UP000184499"/>
    </source>
</evidence>
<dbReference type="InterPro" id="IPR015943">
    <property type="entry name" value="WD40/YVTN_repeat-like_dom_sf"/>
</dbReference>
<feature type="repeat" description="WD" evidence="7">
    <location>
        <begin position="768"/>
        <end position="810"/>
    </location>
</feature>
<dbReference type="SUPFAM" id="SSF82171">
    <property type="entry name" value="DPP6 N-terminal domain-like"/>
    <property type="match status" value="1"/>
</dbReference>
<dbReference type="InterPro" id="IPR027417">
    <property type="entry name" value="P-loop_NTPase"/>
</dbReference>
<dbReference type="PROSITE" id="PS50294">
    <property type="entry name" value="WD_REPEATS_REGION"/>
    <property type="match status" value="6"/>
</dbReference>
<keyword evidence="11" id="KW-1185">Reference proteome</keyword>
<protein>
    <recommendedName>
        <fullName evidence="5">Mitochondrial division protein 1</fullName>
    </recommendedName>
</protein>
<dbReference type="Proteomes" id="UP000184499">
    <property type="component" value="Unassembled WGS sequence"/>
</dbReference>
<dbReference type="InterPro" id="IPR036322">
    <property type="entry name" value="WD40_repeat_dom_sf"/>
</dbReference>
<dbReference type="PANTHER" id="PTHR22847:SF637">
    <property type="entry name" value="WD REPEAT DOMAIN 5B"/>
    <property type="match status" value="1"/>
</dbReference>
<feature type="repeat" description="WD" evidence="7">
    <location>
        <begin position="1274"/>
        <end position="1315"/>
    </location>
</feature>
<dbReference type="EMBL" id="KV878699">
    <property type="protein sequence ID" value="OJJ66294.1"/>
    <property type="molecule type" value="Genomic_DNA"/>
</dbReference>
<dbReference type="PRINTS" id="PR00320">
    <property type="entry name" value="GPROTEINBRPT"/>
</dbReference>
<evidence type="ECO:0000256" key="8">
    <source>
        <dbReference type="SAM" id="MobiDB-lite"/>
    </source>
</evidence>
<dbReference type="InterPro" id="IPR019775">
    <property type="entry name" value="WD40_repeat_CS"/>
</dbReference>
<dbReference type="InterPro" id="IPR056884">
    <property type="entry name" value="NPHP3-like_N"/>
</dbReference>
<dbReference type="RefSeq" id="XP_067473544.1">
    <property type="nucleotide sequence ID" value="XM_067624804.1"/>
</dbReference>
<evidence type="ECO:0000256" key="2">
    <source>
        <dbReference type="ARBA" id="ARBA00022574"/>
    </source>
</evidence>
<dbReference type="GeneID" id="93577292"/>
<comment type="similarity">
    <text evidence="4">Belongs to the WD repeat MDV1/CAF4 family.</text>
</comment>
<dbReference type="STRING" id="767769.A0A1L9U3N6"/>
<comment type="function">
    <text evidence="6">Involved in mitochondrial fission. Acts as an adapter protein required to form mitochondrial fission complexes. Formation of these complexes is required to promote constriction and fission of the mitochondrial compartment at a late step in mitochondrial division.</text>
</comment>
<dbReference type="OrthoDB" id="674604at2759"/>
<dbReference type="VEuPathDB" id="FungiDB:ASPBRDRAFT_424327"/>
<name>A0A1L9U3N6_ASPBC</name>
<dbReference type="SUPFAM" id="SSF50978">
    <property type="entry name" value="WD40 repeat-like"/>
    <property type="match status" value="2"/>
</dbReference>
<dbReference type="SUPFAM" id="SSF52540">
    <property type="entry name" value="P-loop containing nucleoside triphosphate hydrolases"/>
    <property type="match status" value="1"/>
</dbReference>
<feature type="repeat" description="WD" evidence="7">
    <location>
        <begin position="988"/>
        <end position="1029"/>
    </location>
</feature>
<proteinExistence type="inferred from homology"/>
<feature type="repeat" description="WD" evidence="7">
    <location>
        <begin position="1235"/>
        <end position="1263"/>
    </location>
</feature>
<reference evidence="11" key="1">
    <citation type="journal article" date="2017" name="Genome Biol.">
        <title>Comparative genomics reveals high biological diversity and specific adaptations in the industrially and medically important fungal genus Aspergillus.</title>
        <authorList>
            <person name="de Vries R.P."/>
            <person name="Riley R."/>
            <person name="Wiebenga A."/>
            <person name="Aguilar-Osorio G."/>
            <person name="Amillis S."/>
            <person name="Uchima C.A."/>
            <person name="Anderluh G."/>
            <person name="Asadollahi M."/>
            <person name="Askin M."/>
            <person name="Barry K."/>
            <person name="Battaglia E."/>
            <person name="Bayram O."/>
            <person name="Benocci T."/>
            <person name="Braus-Stromeyer S.A."/>
            <person name="Caldana C."/>
            <person name="Canovas D."/>
            <person name="Cerqueira G.C."/>
            <person name="Chen F."/>
            <person name="Chen W."/>
            <person name="Choi C."/>
            <person name="Clum A."/>
            <person name="Dos Santos R.A."/>
            <person name="Damasio A.R."/>
            <person name="Diallinas G."/>
            <person name="Emri T."/>
            <person name="Fekete E."/>
            <person name="Flipphi M."/>
            <person name="Freyberg S."/>
            <person name="Gallo A."/>
            <person name="Gournas C."/>
            <person name="Habgood R."/>
            <person name="Hainaut M."/>
            <person name="Harispe M.L."/>
            <person name="Henrissat B."/>
            <person name="Hilden K.S."/>
            <person name="Hope R."/>
            <person name="Hossain A."/>
            <person name="Karabika E."/>
            <person name="Karaffa L."/>
            <person name="Karanyi Z."/>
            <person name="Krasevec N."/>
            <person name="Kuo A."/>
            <person name="Kusch H."/>
            <person name="LaButti K."/>
            <person name="Lagendijk E.L."/>
            <person name="Lapidus A."/>
            <person name="Levasseur A."/>
            <person name="Lindquist E."/>
            <person name="Lipzen A."/>
            <person name="Logrieco A.F."/>
            <person name="MacCabe A."/>
            <person name="Maekelae M.R."/>
            <person name="Malavazi I."/>
            <person name="Melin P."/>
            <person name="Meyer V."/>
            <person name="Mielnichuk N."/>
            <person name="Miskei M."/>
            <person name="Molnar A.P."/>
            <person name="Mule G."/>
            <person name="Ngan C.Y."/>
            <person name="Orejas M."/>
            <person name="Orosz E."/>
            <person name="Ouedraogo J.P."/>
            <person name="Overkamp K.M."/>
            <person name="Park H.-S."/>
            <person name="Perrone G."/>
            <person name="Piumi F."/>
            <person name="Punt P.J."/>
            <person name="Ram A.F."/>
            <person name="Ramon A."/>
            <person name="Rauscher S."/>
            <person name="Record E."/>
            <person name="Riano-Pachon D.M."/>
            <person name="Robert V."/>
            <person name="Roehrig J."/>
            <person name="Ruller R."/>
            <person name="Salamov A."/>
            <person name="Salih N.S."/>
            <person name="Samson R.A."/>
            <person name="Sandor E."/>
            <person name="Sanguinetti M."/>
            <person name="Schuetze T."/>
            <person name="Sepcic K."/>
            <person name="Shelest E."/>
            <person name="Sherlock G."/>
            <person name="Sophianopoulou V."/>
            <person name="Squina F.M."/>
            <person name="Sun H."/>
            <person name="Susca A."/>
            <person name="Todd R.B."/>
            <person name="Tsang A."/>
            <person name="Unkles S.E."/>
            <person name="van de Wiele N."/>
            <person name="van Rossen-Uffink D."/>
            <person name="Oliveira J.V."/>
            <person name="Vesth T.C."/>
            <person name="Visser J."/>
            <person name="Yu J.-H."/>
            <person name="Zhou M."/>
            <person name="Andersen M.R."/>
            <person name="Archer D.B."/>
            <person name="Baker S.E."/>
            <person name="Benoit I."/>
            <person name="Brakhage A.A."/>
            <person name="Braus G.H."/>
            <person name="Fischer R."/>
            <person name="Frisvad J.C."/>
            <person name="Goldman G.H."/>
            <person name="Houbraken J."/>
            <person name="Oakley B."/>
            <person name="Pocsi I."/>
            <person name="Scazzocchio C."/>
            <person name="Seiboth B."/>
            <person name="vanKuyk P.A."/>
            <person name="Wortman J."/>
            <person name="Dyer P.S."/>
            <person name="Grigoriev I.V."/>
        </authorList>
    </citation>
    <scope>NUCLEOTIDE SEQUENCE [LARGE SCALE GENOMIC DNA]</scope>
    <source>
        <strain evidence="11">CBS 101740 / IMI 381727 / IBT 21946</strain>
    </source>
</reference>
<sequence length="1451" mass="160450">MRRTAERKFSGNVTTYERYSDDVVVALPTEPAALYNSAEDQHLARCYDGTRTCILHELTAWGIGGEDETCAIFWIHGPAGTGKSTISRTICHSFADLELLGASYFFRKQTSRTKTTRLFPTIANRFMTTVPGFARYLKECLGTVSSAEIEKKALEEQFDTLLFTPLSMLPKPAQPSMLLTRVIVVDALDECDNHEDISFICKLLSRLRLVEALRLRVLFTSRSASTIMDTFDDLTGEQIEYRILAMQNAFKDETEKDMAMFLRAKFREIRKKRQVIQDPWPVPEDMDDLIKLATTPSPLFIYASTLCRFVDDGTGRRNPVKQLQIWLKQRNSPSQFEQIYQPVMRQILLGTEKDNGEDDDKEGKKEKPLDDEDRSQLMQILGSILLLSAPLSASSLAALLNMEQYTLDHWLRNLHAVLNVPEDSDAPVEILHNSFSDFLLAEQGGQIPGFRIDLVGTHRLLASHCFRLMRAKLRMDIAEIGHTEPVNWTTDTFSERHFTVELGYACFFWVHHVIQSYQKGIDSEEIESFLKDHLLHWLEAMSVTNQLSGVPTSIERLLRHAMQANSCAGSLVSLLKDIKRFVVAHGSIMTQAPLQVYGTALVFTPQQSLVKRHCWKQRLEFITTANGGDENWGMCLQSLVDPEFDHSASRHMSFSPAGDKLAACWGRHGIKIWDTTTFSVQVSISAQWSGVFGIVFSPNGKQIATGSAISEVQLWDAASGALRQTLRDDEDGYIVPFCFLSDNVTIAVGSKNKVWLWDTATGSRTGILDGHDTNVTALIFSDDGKSMVSASSDDTLVRLWSTETGLLQKSYEGLAKSAYGLAFGPAGTILAVSPDCQVWQWNMTTGSSRHAQFEGRWRESNIVALSQNGKVLASSATAEDPWESVVHVWDNQGTWKTTLVGHEFQIENLVFSPDGETLASSSLDGTIRLWDVSEQSCRDLALSDGTTESHSSTVRAIAFSPDGKTVASSSSDRTIRLWSSEGVCQRVLEGHEDAVLDVAFSPDGLTLASGSEDTTVRLWDPSTRANLKTLDGRFGHVERVAFTLNGESVVSKSNDGQLAIHNVETGAVEDVWRVAPTNVHATAFSPDGKKIASGTYYHLHLWDAVTGQSDTFSSELPDDPHVIAFSSDSRLVAFACLYSLFLWNLPAGVCRQLQECTEYIDSIAFSPEGTALATATLKSVTIWDPETLAALRTFEGCKGPIGFPPDGNILITGQEDGLAGIWDPSTGIKQRNIITGSLSGVAFSLDGKIMATGSADGSVRLWNRTADFTLLATLAGHTGICTTLAFSPDASTLASSSKFGSLKLWDVASATQRHILLKRHGSQAIAFSTDGQTILSSSGRETYRWNVKTGALVQRLEGDQCLDHSAFSKDGRYVKIDKTPVDHCSELSHTCPHQTCSGNMLRVDEDWVVREGKKLLWLPPDYRPTCMASHGDTLVLGHESGRLTFLRFLFS</sequence>
<dbReference type="Gene3D" id="3.40.50.300">
    <property type="entry name" value="P-loop containing nucleotide triphosphate hydrolases"/>
    <property type="match status" value="1"/>
</dbReference>
<dbReference type="InterPro" id="IPR001680">
    <property type="entry name" value="WD40_rpt"/>
</dbReference>
<evidence type="ECO:0000256" key="6">
    <source>
        <dbReference type="ARBA" id="ARBA00043913"/>
    </source>
</evidence>
<dbReference type="CDD" id="cd00200">
    <property type="entry name" value="WD40"/>
    <property type="match status" value="2"/>
</dbReference>
<gene>
    <name evidence="10" type="ORF">ASPBRDRAFT_424327</name>
</gene>
<dbReference type="SMART" id="SM00320">
    <property type="entry name" value="WD40"/>
    <property type="match status" value="15"/>
</dbReference>
<accession>A0A1L9U3N6</accession>
<organism evidence="10 11">
    <name type="scientific">Aspergillus brasiliensis (strain CBS 101740 / IMI 381727 / IBT 21946)</name>
    <dbReference type="NCBI Taxonomy" id="767769"/>
    <lineage>
        <taxon>Eukaryota</taxon>
        <taxon>Fungi</taxon>
        <taxon>Dikarya</taxon>
        <taxon>Ascomycota</taxon>
        <taxon>Pezizomycotina</taxon>
        <taxon>Eurotiomycetes</taxon>
        <taxon>Eurotiomycetidae</taxon>
        <taxon>Eurotiales</taxon>
        <taxon>Aspergillaceae</taxon>
        <taxon>Aspergillus</taxon>
        <taxon>Aspergillus subgen. Circumdati</taxon>
    </lineage>
</organism>
<dbReference type="PROSITE" id="PS50082">
    <property type="entry name" value="WD_REPEATS_2"/>
    <property type="match status" value="8"/>
</dbReference>
<dbReference type="InterPro" id="IPR020472">
    <property type="entry name" value="WD40_PAC1"/>
</dbReference>
<keyword evidence="2 7" id="KW-0853">WD repeat</keyword>
<feature type="region of interest" description="Disordered" evidence="8">
    <location>
        <begin position="351"/>
        <end position="372"/>
    </location>
</feature>
<dbReference type="PROSITE" id="PS00678">
    <property type="entry name" value="WD_REPEATS_1"/>
    <property type="match status" value="1"/>
</dbReference>
<evidence type="ECO:0000256" key="3">
    <source>
        <dbReference type="ARBA" id="ARBA00022737"/>
    </source>
</evidence>
<dbReference type="OMA" id="PPLKGHT"/>
<evidence type="ECO:0000259" key="9">
    <source>
        <dbReference type="Pfam" id="PF24883"/>
    </source>
</evidence>
<feature type="repeat" description="WD" evidence="7">
    <location>
        <begin position="1201"/>
        <end position="1232"/>
    </location>
</feature>
<evidence type="ECO:0000256" key="1">
    <source>
        <dbReference type="ARBA" id="ARBA00004570"/>
    </source>
</evidence>